<dbReference type="AlphaFoldDB" id="A0A6H9YQB5"/>
<evidence type="ECO:0000313" key="2">
    <source>
        <dbReference type="Proteomes" id="UP000468735"/>
    </source>
</evidence>
<dbReference type="RefSeq" id="WP_151562058.1">
    <property type="nucleotide sequence ID" value="NZ_WBMT01000009.1"/>
</dbReference>
<dbReference type="OrthoDB" id="4330546at2"/>
<accession>A0A6H9YQB5</accession>
<organism evidence="1 2">
    <name type="scientific">Actinomadura rudentiformis</name>
    <dbReference type="NCBI Taxonomy" id="359158"/>
    <lineage>
        <taxon>Bacteria</taxon>
        <taxon>Bacillati</taxon>
        <taxon>Actinomycetota</taxon>
        <taxon>Actinomycetes</taxon>
        <taxon>Streptosporangiales</taxon>
        <taxon>Thermomonosporaceae</taxon>
        <taxon>Actinomadura</taxon>
    </lineage>
</organism>
<dbReference type="EMBL" id="WBMT01000009">
    <property type="protein sequence ID" value="KAB2347328.1"/>
    <property type="molecule type" value="Genomic_DNA"/>
</dbReference>
<name>A0A6H9YQB5_9ACTN</name>
<gene>
    <name evidence="1" type="ORF">F8566_20160</name>
</gene>
<keyword evidence="2" id="KW-1185">Reference proteome</keyword>
<evidence type="ECO:0000313" key="1">
    <source>
        <dbReference type="EMBL" id="KAB2347328.1"/>
    </source>
</evidence>
<reference evidence="1 2" key="1">
    <citation type="submission" date="2019-09" db="EMBL/GenBank/DDBJ databases">
        <title>Actinomadura physcomitrii sp. nov., a novel actinomycete isolated from moss [Physcomitrium sphaericum (Ludw) Fuernr].</title>
        <authorList>
            <person name="Zhuang X."/>
            <person name="Liu C."/>
        </authorList>
    </citation>
    <scope>NUCLEOTIDE SEQUENCE [LARGE SCALE GENOMIC DNA]</scope>
    <source>
        <strain evidence="1 2">HMC1</strain>
    </source>
</reference>
<protein>
    <submittedName>
        <fullName evidence="1">Uncharacterized protein</fullName>
    </submittedName>
</protein>
<comment type="caution">
    <text evidence="1">The sequence shown here is derived from an EMBL/GenBank/DDBJ whole genome shotgun (WGS) entry which is preliminary data.</text>
</comment>
<dbReference type="Proteomes" id="UP000468735">
    <property type="component" value="Unassembled WGS sequence"/>
</dbReference>
<sequence length="124" mass="13916">MRELLKAEEIIERLCSDREAGQRMVKAALTDQRERAEQAEAAIGRVWRLCEMTIASSCRVQAIDQARDTLAALDQQDRRPRCPRCGEGRLVKAVLNEPSTFSCGHQDFSADLRANLDGPKESTQ</sequence>
<proteinExistence type="predicted"/>